<organism evidence="2 3">
    <name type="scientific">Plenodomus tracheiphilus IPT5</name>
    <dbReference type="NCBI Taxonomy" id="1408161"/>
    <lineage>
        <taxon>Eukaryota</taxon>
        <taxon>Fungi</taxon>
        <taxon>Dikarya</taxon>
        <taxon>Ascomycota</taxon>
        <taxon>Pezizomycotina</taxon>
        <taxon>Dothideomycetes</taxon>
        <taxon>Pleosporomycetidae</taxon>
        <taxon>Pleosporales</taxon>
        <taxon>Pleosporineae</taxon>
        <taxon>Leptosphaeriaceae</taxon>
        <taxon>Plenodomus</taxon>
    </lineage>
</organism>
<keyword evidence="3" id="KW-1185">Reference proteome</keyword>
<dbReference type="AlphaFoldDB" id="A0A6A7AQR7"/>
<dbReference type="EMBL" id="MU006344">
    <property type="protein sequence ID" value="KAF2845601.1"/>
    <property type="molecule type" value="Genomic_DNA"/>
</dbReference>
<protein>
    <submittedName>
        <fullName evidence="2">Uncharacterized protein</fullName>
    </submittedName>
</protein>
<feature type="compositionally biased region" description="Basic and acidic residues" evidence="1">
    <location>
        <begin position="1"/>
        <end position="18"/>
    </location>
</feature>
<feature type="region of interest" description="Disordered" evidence="1">
    <location>
        <begin position="1"/>
        <end position="23"/>
    </location>
</feature>
<sequence>MTPIENKDSSHIHVDHAHAQKKARNPVVGSIVGTIKLFDQDHIVLIPTPTGGSKDTLSLPKWQKYIILVVVGLSLQQAT</sequence>
<evidence type="ECO:0000256" key="1">
    <source>
        <dbReference type="SAM" id="MobiDB-lite"/>
    </source>
</evidence>
<name>A0A6A7AQR7_9PLEO</name>
<accession>A0A6A7AQR7</accession>
<evidence type="ECO:0000313" key="2">
    <source>
        <dbReference type="EMBL" id="KAF2845601.1"/>
    </source>
</evidence>
<reference evidence="2" key="1">
    <citation type="submission" date="2020-01" db="EMBL/GenBank/DDBJ databases">
        <authorList>
            <consortium name="DOE Joint Genome Institute"/>
            <person name="Haridas S."/>
            <person name="Albert R."/>
            <person name="Binder M."/>
            <person name="Bloem J."/>
            <person name="Labutti K."/>
            <person name="Salamov A."/>
            <person name="Andreopoulos B."/>
            <person name="Baker S.E."/>
            <person name="Barry K."/>
            <person name="Bills G."/>
            <person name="Bluhm B.H."/>
            <person name="Cannon C."/>
            <person name="Castanera R."/>
            <person name="Culley D.E."/>
            <person name="Daum C."/>
            <person name="Ezra D."/>
            <person name="Gonzalez J.B."/>
            <person name="Henrissat B."/>
            <person name="Kuo A."/>
            <person name="Liang C."/>
            <person name="Lipzen A."/>
            <person name="Lutzoni F."/>
            <person name="Magnuson J."/>
            <person name="Mondo S."/>
            <person name="Nolan M."/>
            <person name="Ohm R."/>
            <person name="Pangilinan J."/>
            <person name="Park H.-J."/>
            <person name="Ramirez L."/>
            <person name="Alfaro M."/>
            <person name="Sun H."/>
            <person name="Tritt A."/>
            <person name="Yoshinaga Y."/>
            <person name="Zwiers L.-H."/>
            <person name="Turgeon B.G."/>
            <person name="Goodwin S.B."/>
            <person name="Spatafora J.W."/>
            <person name="Crous P.W."/>
            <person name="Grigoriev I.V."/>
        </authorList>
    </citation>
    <scope>NUCLEOTIDE SEQUENCE</scope>
    <source>
        <strain evidence="2">IPT5</strain>
    </source>
</reference>
<dbReference type="Proteomes" id="UP000799423">
    <property type="component" value="Unassembled WGS sequence"/>
</dbReference>
<evidence type="ECO:0000313" key="3">
    <source>
        <dbReference type="Proteomes" id="UP000799423"/>
    </source>
</evidence>
<dbReference type="OrthoDB" id="268400at2759"/>
<gene>
    <name evidence="2" type="ORF">T440DRAFT_472513</name>
</gene>
<proteinExistence type="predicted"/>